<keyword evidence="2" id="KW-1185">Reference proteome</keyword>
<accession>A0ABN8S5F9</accession>
<protein>
    <submittedName>
        <fullName evidence="1">Uncharacterized protein</fullName>
    </submittedName>
</protein>
<comment type="caution">
    <text evidence="1">The sequence shown here is derived from an EMBL/GenBank/DDBJ whole genome shotgun (WGS) entry which is preliminary data.</text>
</comment>
<reference evidence="1 2" key="1">
    <citation type="submission" date="2022-05" db="EMBL/GenBank/DDBJ databases">
        <authorList>
            <consortium name="Genoscope - CEA"/>
            <person name="William W."/>
        </authorList>
    </citation>
    <scope>NUCLEOTIDE SEQUENCE [LARGE SCALE GENOMIC DNA]</scope>
</reference>
<organism evidence="1 2">
    <name type="scientific">Porites evermanni</name>
    <dbReference type="NCBI Taxonomy" id="104178"/>
    <lineage>
        <taxon>Eukaryota</taxon>
        <taxon>Metazoa</taxon>
        <taxon>Cnidaria</taxon>
        <taxon>Anthozoa</taxon>
        <taxon>Hexacorallia</taxon>
        <taxon>Scleractinia</taxon>
        <taxon>Fungiina</taxon>
        <taxon>Poritidae</taxon>
        <taxon>Porites</taxon>
    </lineage>
</organism>
<sequence length="128" mass="14619">MNLKGYINNDILVESLGSCYVYLHYVKQTYKVSCVADSKDYMILGSHQTLLMVYVSFPGTQQPAVKAKRTLEGRLQTCQHPPRQVAVSLKPAYKVELKRPVELKVIKEVQEYTEWINSIVPVKKPDGF</sequence>
<evidence type="ECO:0000313" key="1">
    <source>
        <dbReference type="EMBL" id="CAH3186961.1"/>
    </source>
</evidence>
<gene>
    <name evidence="1" type="ORF">PEVE_00017231</name>
</gene>
<dbReference type="Proteomes" id="UP001159427">
    <property type="component" value="Unassembled WGS sequence"/>
</dbReference>
<proteinExistence type="predicted"/>
<name>A0ABN8S5F9_9CNID</name>
<dbReference type="EMBL" id="CALNXI010002379">
    <property type="protein sequence ID" value="CAH3186961.1"/>
    <property type="molecule type" value="Genomic_DNA"/>
</dbReference>
<evidence type="ECO:0000313" key="2">
    <source>
        <dbReference type="Proteomes" id="UP001159427"/>
    </source>
</evidence>